<evidence type="ECO:0000313" key="2">
    <source>
        <dbReference type="EMBL" id="MBW4659153.1"/>
    </source>
</evidence>
<reference evidence="2" key="1">
    <citation type="submission" date="2021-05" db="EMBL/GenBank/DDBJ databases">
        <authorList>
            <person name="Pietrasiak N."/>
            <person name="Ward R."/>
            <person name="Stajich J.E."/>
            <person name="Kurbessoian T."/>
        </authorList>
    </citation>
    <scope>NUCLEOTIDE SEQUENCE</scope>
    <source>
        <strain evidence="2">UHER 2000/2452</strain>
    </source>
</reference>
<keyword evidence="1" id="KW-0802">TPR repeat</keyword>
<reference evidence="2" key="2">
    <citation type="journal article" date="2022" name="Microbiol. Resour. Announc.">
        <title>Metagenome Sequencing to Explore Phylogenomics of Terrestrial Cyanobacteria.</title>
        <authorList>
            <person name="Ward R.D."/>
            <person name="Stajich J.E."/>
            <person name="Johansen J.R."/>
            <person name="Huntemann M."/>
            <person name="Clum A."/>
            <person name="Foster B."/>
            <person name="Foster B."/>
            <person name="Roux S."/>
            <person name="Palaniappan K."/>
            <person name="Varghese N."/>
            <person name="Mukherjee S."/>
            <person name="Reddy T.B.K."/>
            <person name="Daum C."/>
            <person name="Copeland A."/>
            <person name="Chen I.A."/>
            <person name="Ivanova N.N."/>
            <person name="Kyrpides N.C."/>
            <person name="Shapiro N."/>
            <person name="Eloe-Fadrosh E.A."/>
            <person name="Pietrasiak N."/>
        </authorList>
    </citation>
    <scope>NUCLEOTIDE SEQUENCE</scope>
    <source>
        <strain evidence="2">UHER 2000/2452</strain>
    </source>
</reference>
<evidence type="ECO:0000313" key="3">
    <source>
        <dbReference type="Proteomes" id="UP000757435"/>
    </source>
</evidence>
<sequence>MAAPTAESEELLAELQQQITASEQQDSQSPLLISLYNHLGEAYAKQYDYPAALECYEQAYTWLKPSDPSLEKQMLS</sequence>
<dbReference type="EMBL" id="JAHHHD010000009">
    <property type="protein sequence ID" value="MBW4659153.1"/>
    <property type="molecule type" value="Genomic_DNA"/>
</dbReference>
<name>A0A951UNY1_9CYAN</name>
<dbReference type="InterPro" id="IPR011990">
    <property type="entry name" value="TPR-like_helical_dom_sf"/>
</dbReference>
<feature type="repeat" description="TPR" evidence="1">
    <location>
        <begin position="33"/>
        <end position="66"/>
    </location>
</feature>
<dbReference type="SUPFAM" id="SSF48452">
    <property type="entry name" value="TPR-like"/>
    <property type="match status" value="1"/>
</dbReference>
<dbReference type="InterPro" id="IPR019734">
    <property type="entry name" value="TPR_rpt"/>
</dbReference>
<organism evidence="2 3">
    <name type="scientific">Drouetiella hepatica Uher 2000/2452</name>
    <dbReference type="NCBI Taxonomy" id="904376"/>
    <lineage>
        <taxon>Bacteria</taxon>
        <taxon>Bacillati</taxon>
        <taxon>Cyanobacteriota</taxon>
        <taxon>Cyanophyceae</taxon>
        <taxon>Oculatellales</taxon>
        <taxon>Oculatellaceae</taxon>
        <taxon>Drouetiella</taxon>
    </lineage>
</organism>
<dbReference type="Proteomes" id="UP000757435">
    <property type="component" value="Unassembled WGS sequence"/>
</dbReference>
<dbReference type="AlphaFoldDB" id="A0A951UNY1"/>
<protein>
    <submittedName>
        <fullName evidence="2">Tetratricopeptide repeat protein</fullName>
    </submittedName>
</protein>
<dbReference type="Gene3D" id="1.25.40.10">
    <property type="entry name" value="Tetratricopeptide repeat domain"/>
    <property type="match status" value="1"/>
</dbReference>
<comment type="caution">
    <text evidence="2">The sequence shown here is derived from an EMBL/GenBank/DDBJ whole genome shotgun (WGS) entry which is preliminary data.</text>
</comment>
<dbReference type="PROSITE" id="PS50005">
    <property type="entry name" value="TPR"/>
    <property type="match status" value="1"/>
</dbReference>
<accession>A0A951UNY1</accession>
<evidence type="ECO:0000256" key="1">
    <source>
        <dbReference type="PROSITE-ProRule" id="PRU00339"/>
    </source>
</evidence>
<gene>
    <name evidence="2" type="ORF">KME15_10795</name>
</gene>
<proteinExistence type="predicted"/>